<dbReference type="Proteomes" id="UP000887458">
    <property type="component" value="Unassembled WGS sequence"/>
</dbReference>
<dbReference type="EMBL" id="NJHN03000074">
    <property type="protein sequence ID" value="KAH9417751.1"/>
    <property type="molecule type" value="Genomic_DNA"/>
</dbReference>
<accession>A0ABQ8J5C6</accession>
<protein>
    <submittedName>
        <fullName evidence="1">Uncharacterized protein</fullName>
    </submittedName>
</protein>
<keyword evidence="2" id="KW-1185">Reference proteome</keyword>
<reference evidence="1 2" key="2">
    <citation type="journal article" date="2022" name="Mol. Biol. Evol.">
        <title>Comparative Genomics Reveals Insights into the Divergent Evolution of Astigmatic Mites and Household Pest Adaptations.</title>
        <authorList>
            <person name="Xiong Q."/>
            <person name="Wan A.T."/>
            <person name="Liu X."/>
            <person name="Fung C.S."/>
            <person name="Xiao X."/>
            <person name="Malainual N."/>
            <person name="Hou J."/>
            <person name="Wang L."/>
            <person name="Wang M."/>
            <person name="Yang K.Y."/>
            <person name="Cui Y."/>
            <person name="Leung E.L."/>
            <person name="Nong W."/>
            <person name="Shin S.K."/>
            <person name="Au S.W."/>
            <person name="Jeong K.Y."/>
            <person name="Chew F.T."/>
            <person name="Hui J.H."/>
            <person name="Leung T.F."/>
            <person name="Tungtrongchitr A."/>
            <person name="Zhong N."/>
            <person name="Liu Z."/>
            <person name="Tsui S.K."/>
        </authorList>
    </citation>
    <scope>NUCLEOTIDE SEQUENCE [LARGE SCALE GENOMIC DNA]</scope>
    <source>
        <strain evidence="1">Derp</strain>
    </source>
</reference>
<reference evidence="1 2" key="1">
    <citation type="journal article" date="2018" name="J. Allergy Clin. Immunol.">
        <title>High-quality assembly of Dermatophagoides pteronyssinus genome and transcriptome reveals a wide range of novel allergens.</title>
        <authorList>
            <person name="Liu X.Y."/>
            <person name="Yang K.Y."/>
            <person name="Wang M.Q."/>
            <person name="Kwok J.S."/>
            <person name="Zeng X."/>
            <person name="Yang Z."/>
            <person name="Xiao X.J."/>
            <person name="Lau C.P."/>
            <person name="Li Y."/>
            <person name="Huang Z.M."/>
            <person name="Ba J.G."/>
            <person name="Yim A.K."/>
            <person name="Ouyang C.Y."/>
            <person name="Ngai S.M."/>
            <person name="Chan T.F."/>
            <person name="Leung E.L."/>
            <person name="Liu L."/>
            <person name="Liu Z.G."/>
            <person name="Tsui S.K."/>
        </authorList>
    </citation>
    <scope>NUCLEOTIDE SEQUENCE [LARGE SCALE GENOMIC DNA]</scope>
    <source>
        <strain evidence="1">Derp</strain>
    </source>
</reference>
<gene>
    <name evidence="1" type="ORF">DERP_011462</name>
</gene>
<evidence type="ECO:0000313" key="2">
    <source>
        <dbReference type="Proteomes" id="UP000887458"/>
    </source>
</evidence>
<comment type="caution">
    <text evidence="1">The sequence shown here is derived from an EMBL/GenBank/DDBJ whole genome shotgun (WGS) entry which is preliminary data.</text>
</comment>
<organism evidence="1 2">
    <name type="scientific">Dermatophagoides pteronyssinus</name>
    <name type="common">European house dust mite</name>
    <dbReference type="NCBI Taxonomy" id="6956"/>
    <lineage>
        <taxon>Eukaryota</taxon>
        <taxon>Metazoa</taxon>
        <taxon>Ecdysozoa</taxon>
        <taxon>Arthropoda</taxon>
        <taxon>Chelicerata</taxon>
        <taxon>Arachnida</taxon>
        <taxon>Acari</taxon>
        <taxon>Acariformes</taxon>
        <taxon>Sarcoptiformes</taxon>
        <taxon>Astigmata</taxon>
        <taxon>Psoroptidia</taxon>
        <taxon>Analgoidea</taxon>
        <taxon>Pyroglyphidae</taxon>
        <taxon>Dermatophagoidinae</taxon>
        <taxon>Dermatophagoides</taxon>
    </lineage>
</organism>
<proteinExistence type="predicted"/>
<sequence length="76" mass="8204">MAGFQDGCGGGDGGGGHHSFMDDNHQLSLYMEMATNRSIWSGQKYALPNYTQKMMDVHFNLATMEPAYNGGGGGQR</sequence>
<evidence type="ECO:0000313" key="1">
    <source>
        <dbReference type="EMBL" id="KAH9417751.1"/>
    </source>
</evidence>
<name>A0ABQ8J5C6_DERPT</name>